<evidence type="ECO:0000313" key="1">
    <source>
        <dbReference type="EMBL" id="RVE60747.1"/>
    </source>
</evidence>
<dbReference type="OrthoDB" id="626167at2759"/>
<evidence type="ECO:0000313" key="2">
    <source>
        <dbReference type="Proteomes" id="UP000283210"/>
    </source>
</evidence>
<organism evidence="1 2">
    <name type="scientific">Oryzias javanicus</name>
    <name type="common">Javanese ricefish</name>
    <name type="synonym">Aplocheilus javanicus</name>
    <dbReference type="NCBI Taxonomy" id="123683"/>
    <lineage>
        <taxon>Eukaryota</taxon>
        <taxon>Metazoa</taxon>
        <taxon>Chordata</taxon>
        <taxon>Craniata</taxon>
        <taxon>Vertebrata</taxon>
        <taxon>Euteleostomi</taxon>
        <taxon>Actinopterygii</taxon>
        <taxon>Neopterygii</taxon>
        <taxon>Teleostei</taxon>
        <taxon>Neoteleostei</taxon>
        <taxon>Acanthomorphata</taxon>
        <taxon>Ovalentaria</taxon>
        <taxon>Atherinomorphae</taxon>
        <taxon>Beloniformes</taxon>
        <taxon>Adrianichthyidae</taxon>
        <taxon>Oryziinae</taxon>
        <taxon>Oryzias</taxon>
    </lineage>
</organism>
<dbReference type="EMBL" id="CM012454">
    <property type="protein sequence ID" value="RVE60747.1"/>
    <property type="molecule type" value="Genomic_DNA"/>
</dbReference>
<dbReference type="AlphaFoldDB" id="A0A437CD64"/>
<sequence>MRRSFMTRSSMWPYSRPEPCERADVRVSRCSLRALSRDVCLRGREGRSRRPAAWFKSRGQDLLLLLDSSGGGFFFGSM</sequence>
<protein>
    <submittedName>
        <fullName evidence="1">Uncharacterized protein</fullName>
    </submittedName>
</protein>
<accession>A0A437CD64</accession>
<proteinExistence type="predicted"/>
<keyword evidence="2" id="KW-1185">Reference proteome</keyword>
<reference evidence="1 2" key="1">
    <citation type="submission" date="2018-11" db="EMBL/GenBank/DDBJ databases">
        <authorList>
            <person name="Lopez-Roques C."/>
            <person name="Donnadieu C."/>
            <person name="Bouchez O."/>
            <person name="Klopp C."/>
            <person name="Cabau C."/>
            <person name="Zahm M."/>
        </authorList>
    </citation>
    <scope>NUCLEOTIDE SEQUENCE [LARGE SCALE GENOMIC DNA]</scope>
    <source>
        <strain evidence="1">RS831</strain>
        <tissue evidence="1">Whole body</tissue>
    </source>
</reference>
<name>A0A437CD64_ORYJA</name>
<gene>
    <name evidence="1" type="ORF">OJAV_G00184180</name>
</gene>
<dbReference type="Proteomes" id="UP000283210">
    <property type="component" value="Chromosome 18"/>
</dbReference>
<reference evidence="1 2" key="2">
    <citation type="submission" date="2019-01" db="EMBL/GenBank/DDBJ databases">
        <title>A chromosome length genome reference of the Java medaka (oryzias javanicus).</title>
        <authorList>
            <person name="Herpin A."/>
            <person name="Takehana Y."/>
            <person name="Naruse K."/>
            <person name="Ansai S."/>
            <person name="Kawaguchi M."/>
        </authorList>
    </citation>
    <scope>NUCLEOTIDE SEQUENCE [LARGE SCALE GENOMIC DNA]</scope>
    <source>
        <strain evidence="1">RS831</strain>
        <tissue evidence="1">Whole body</tissue>
    </source>
</reference>